<keyword evidence="4" id="KW-1185">Reference proteome</keyword>
<feature type="compositionally biased region" description="Basic residues" evidence="1">
    <location>
        <begin position="281"/>
        <end position="296"/>
    </location>
</feature>
<feature type="domain" description="T6SS Phospholipase effector Tle1-like catalytic" evidence="2">
    <location>
        <begin position="33"/>
        <end position="360"/>
    </location>
</feature>
<comment type="caution">
    <text evidence="3">The sequence shown here is derived from an EMBL/GenBank/DDBJ whole genome shotgun (WGS) entry which is preliminary data.</text>
</comment>
<gene>
    <name evidence="3" type="ORF">A0H81_08415</name>
</gene>
<feature type="compositionally biased region" description="Polar residues" evidence="1">
    <location>
        <begin position="260"/>
        <end position="269"/>
    </location>
</feature>
<dbReference type="PANTHER" id="PTHR33840:SF2">
    <property type="entry name" value="TLE1 PHOSPHOLIPASE DOMAIN-CONTAINING PROTEIN"/>
    <property type="match status" value="1"/>
</dbReference>
<dbReference type="OMA" id="QCGIVFD"/>
<sequence>ASFESPISDEATIPPKKMSGSPLSDGAHAMKSRTLVLCFDGTANQFDGDNTNVVKVYSLLKKDPDADEQLCYYQPGIGTYLNPGVVSPLFQWAAKVLDEAFALYLDTHVRGGYEFLMQNYRPGDKICMFGFSRGAYTARALAGMLHKIGLLPKDNPEQVPFAYKLYKRTDADSVALAAGFKQTFCRTVQIEFVGVWETVTSVGVIMGRSLPFTTANTTIKTFRQALSLDEHRAKFEPNLYHRPAPDTASAAGDPEHASPVLSSASSTDALKNRNEKANGAKSKRRTAKHKSHKWTRFVQKRPKRPVVFGVEVPEDWPDMSSVDKASLCVTTAEPTSLYRGDEIEGGTDVLEVWFSGCHSALSVRHHPTVDGARGCLRAMRRLVRQGRVARANIPESILTDVPTAANPSSSGGSDADPLEANIDALQPIHDQLKIDPLWWLLEIIPTAYSWQDAQGKWHRTWRFIVSSPCRGRRIPDISPNFHVTVKERMEDLALKYTPKAVWKKGTEVYV</sequence>
<evidence type="ECO:0000313" key="3">
    <source>
        <dbReference type="EMBL" id="OBZ71193.1"/>
    </source>
</evidence>
<protein>
    <recommendedName>
        <fullName evidence="2">T6SS Phospholipase effector Tle1-like catalytic domain-containing protein</fullName>
    </recommendedName>
</protein>
<dbReference type="STRING" id="5627.A0A1C7M2K5"/>
<evidence type="ECO:0000313" key="4">
    <source>
        <dbReference type="Proteomes" id="UP000092993"/>
    </source>
</evidence>
<name>A0A1C7M2K5_GRIFR</name>
<feature type="region of interest" description="Disordered" evidence="1">
    <location>
        <begin position="1"/>
        <end position="25"/>
    </location>
</feature>
<proteinExistence type="predicted"/>
<reference evidence="3 4" key="1">
    <citation type="submission" date="2016-03" db="EMBL/GenBank/DDBJ databases">
        <title>Whole genome sequencing of Grifola frondosa 9006-11.</title>
        <authorList>
            <person name="Min B."/>
            <person name="Park H."/>
            <person name="Kim J.-G."/>
            <person name="Cho H."/>
            <person name="Oh Y.-L."/>
            <person name="Kong W.-S."/>
            <person name="Choi I.-G."/>
        </authorList>
    </citation>
    <scope>NUCLEOTIDE SEQUENCE [LARGE SCALE GENOMIC DNA]</scope>
    <source>
        <strain evidence="3 4">9006-11</strain>
    </source>
</reference>
<feature type="non-terminal residue" evidence="3">
    <location>
        <position position="510"/>
    </location>
</feature>
<evidence type="ECO:0000259" key="2">
    <source>
        <dbReference type="Pfam" id="PF09994"/>
    </source>
</evidence>
<dbReference type="EMBL" id="LUGG01000011">
    <property type="protein sequence ID" value="OBZ71193.1"/>
    <property type="molecule type" value="Genomic_DNA"/>
</dbReference>
<dbReference type="Proteomes" id="UP000092993">
    <property type="component" value="Unassembled WGS sequence"/>
</dbReference>
<accession>A0A1C7M2K5</accession>
<dbReference type="AlphaFoldDB" id="A0A1C7M2K5"/>
<dbReference type="OrthoDB" id="3162439at2759"/>
<dbReference type="Pfam" id="PF09994">
    <property type="entry name" value="T6SS_Tle1-like_cat"/>
    <property type="match status" value="1"/>
</dbReference>
<feature type="region of interest" description="Disordered" evidence="1">
    <location>
        <begin position="239"/>
        <end position="296"/>
    </location>
</feature>
<organism evidence="3 4">
    <name type="scientific">Grifola frondosa</name>
    <name type="common">Maitake</name>
    <name type="synonym">Polyporus frondosus</name>
    <dbReference type="NCBI Taxonomy" id="5627"/>
    <lineage>
        <taxon>Eukaryota</taxon>
        <taxon>Fungi</taxon>
        <taxon>Dikarya</taxon>
        <taxon>Basidiomycota</taxon>
        <taxon>Agaricomycotina</taxon>
        <taxon>Agaricomycetes</taxon>
        <taxon>Polyporales</taxon>
        <taxon>Grifolaceae</taxon>
        <taxon>Grifola</taxon>
    </lineage>
</organism>
<feature type="non-terminal residue" evidence="3">
    <location>
        <position position="1"/>
    </location>
</feature>
<dbReference type="PANTHER" id="PTHR33840">
    <property type="match status" value="1"/>
</dbReference>
<evidence type="ECO:0000256" key="1">
    <source>
        <dbReference type="SAM" id="MobiDB-lite"/>
    </source>
</evidence>
<dbReference type="InterPro" id="IPR018712">
    <property type="entry name" value="Tle1-like_cat"/>
</dbReference>